<sequence length="432" mass="48987">MRKIVNINRLREYLPSLFSAFILICFFAAKAQDLNGVDVHFRIPLEQLSPEETVKVKNYYLLSFMQQKELKKILLADPSLNALAKKHQKQLQQALKDCEDTGCLLDALAYPKQDIETANAALRQLFRTSPILSNLVKEQLKPSGTYYQFNRLPPEEEFIAAWKKDIDGVNYAISVYGGGKAPHYPKIDSIAFDVHARSYFNLLCDVVAAIADNPSKLDLFFGSSLEAALRLLEINERFDAANNEPMTLTENKAAFDRIKIMQWERYPYSLILVPGAGPEDPNVALSAAGMLRCRVAANRYKAGLAPFIMVSGGAVHPYKTKYIEAVEMKKYLIEVMQVPEEAILIEPHARHTTTNMRNCARIIYRYGIPSDKPAITSTDKYQSYFITNMDARCQKELGYVPYRLGKRLSDTEQEFWPLPQALQIDATEPLDP</sequence>
<accession>A0A1H7Q071</accession>
<dbReference type="STRING" id="407022.SAMN05661044_02423"/>
<dbReference type="CDD" id="cd06259">
    <property type="entry name" value="YdcF-like"/>
    <property type="match status" value="1"/>
</dbReference>
<proteinExistence type="predicted"/>
<dbReference type="RefSeq" id="WP_093324480.1">
    <property type="nucleotide sequence ID" value="NZ_FOAF01000002.1"/>
</dbReference>
<feature type="domain" description="DUF218" evidence="1">
    <location>
        <begin position="271"/>
        <end position="382"/>
    </location>
</feature>
<keyword evidence="3" id="KW-1185">Reference proteome</keyword>
<evidence type="ECO:0000259" key="1">
    <source>
        <dbReference type="Pfam" id="PF02698"/>
    </source>
</evidence>
<organism evidence="2 3">
    <name type="scientific">Olivibacter domesticus</name>
    <name type="common">Pseudosphingobacterium domesticum</name>
    <dbReference type="NCBI Taxonomy" id="407022"/>
    <lineage>
        <taxon>Bacteria</taxon>
        <taxon>Pseudomonadati</taxon>
        <taxon>Bacteroidota</taxon>
        <taxon>Sphingobacteriia</taxon>
        <taxon>Sphingobacteriales</taxon>
        <taxon>Sphingobacteriaceae</taxon>
        <taxon>Olivibacter</taxon>
    </lineage>
</organism>
<protein>
    <submittedName>
        <fullName evidence="2">DUF218 domain-containing protein</fullName>
    </submittedName>
</protein>
<dbReference type="Gene3D" id="3.40.50.620">
    <property type="entry name" value="HUPs"/>
    <property type="match status" value="1"/>
</dbReference>
<dbReference type="InterPro" id="IPR003848">
    <property type="entry name" value="DUF218"/>
</dbReference>
<dbReference type="OrthoDB" id="1092058at2"/>
<dbReference type="EMBL" id="FOAF01000002">
    <property type="protein sequence ID" value="SEL41561.1"/>
    <property type="molecule type" value="Genomic_DNA"/>
</dbReference>
<evidence type="ECO:0000313" key="3">
    <source>
        <dbReference type="Proteomes" id="UP000199421"/>
    </source>
</evidence>
<gene>
    <name evidence="2" type="ORF">SAMN05661044_02423</name>
</gene>
<dbReference type="InterPro" id="IPR014729">
    <property type="entry name" value="Rossmann-like_a/b/a_fold"/>
</dbReference>
<name>A0A1H7Q071_OLID1</name>
<dbReference type="Pfam" id="PF02698">
    <property type="entry name" value="DUF218"/>
    <property type="match status" value="1"/>
</dbReference>
<dbReference type="Proteomes" id="UP000199421">
    <property type="component" value="Unassembled WGS sequence"/>
</dbReference>
<evidence type="ECO:0000313" key="2">
    <source>
        <dbReference type="EMBL" id="SEL41561.1"/>
    </source>
</evidence>
<dbReference type="AlphaFoldDB" id="A0A1H7Q071"/>
<reference evidence="3" key="1">
    <citation type="submission" date="2016-10" db="EMBL/GenBank/DDBJ databases">
        <authorList>
            <person name="Varghese N."/>
            <person name="Submissions S."/>
        </authorList>
    </citation>
    <scope>NUCLEOTIDE SEQUENCE [LARGE SCALE GENOMIC DNA]</scope>
    <source>
        <strain evidence="3">DSM 18733</strain>
    </source>
</reference>